<protein>
    <submittedName>
        <fullName evidence="3">Aldehyde dehydrogenase</fullName>
    </submittedName>
</protein>
<evidence type="ECO:0000259" key="2">
    <source>
        <dbReference type="PROSITE" id="PS50943"/>
    </source>
</evidence>
<dbReference type="InterPro" id="IPR010982">
    <property type="entry name" value="Lambda_DNA-bd_dom_sf"/>
</dbReference>
<dbReference type="Gene3D" id="1.10.260.40">
    <property type="entry name" value="lambda repressor-like DNA-binding domains"/>
    <property type="match status" value="1"/>
</dbReference>
<dbReference type="GO" id="GO:0005829">
    <property type="term" value="C:cytosol"/>
    <property type="evidence" value="ECO:0007669"/>
    <property type="project" value="TreeGrafter"/>
</dbReference>
<dbReference type="InterPro" id="IPR001387">
    <property type="entry name" value="Cro/C1-type_HTH"/>
</dbReference>
<dbReference type="SMART" id="SM00530">
    <property type="entry name" value="HTH_XRE"/>
    <property type="match status" value="1"/>
</dbReference>
<dbReference type="PANTHER" id="PTHR46797:SF11">
    <property type="entry name" value="HTH-TYPE TRANSCRIPTIONAL REGULATOR PUUR"/>
    <property type="match status" value="1"/>
</dbReference>
<keyword evidence="4" id="KW-1185">Reference proteome</keyword>
<proteinExistence type="predicted"/>
<dbReference type="SUPFAM" id="SSF47413">
    <property type="entry name" value="lambda repressor-like DNA-binding domains"/>
    <property type="match status" value="1"/>
</dbReference>
<dbReference type="CDD" id="cd00093">
    <property type="entry name" value="HTH_XRE"/>
    <property type="match status" value="1"/>
</dbReference>
<dbReference type="EMBL" id="CP000934">
    <property type="protein sequence ID" value="ACE83785.1"/>
    <property type="molecule type" value="Genomic_DNA"/>
</dbReference>
<keyword evidence="1" id="KW-0238">DNA-binding</keyword>
<dbReference type="GO" id="GO:0003677">
    <property type="term" value="F:DNA binding"/>
    <property type="evidence" value="ECO:0007669"/>
    <property type="project" value="UniProtKB-KW"/>
</dbReference>
<dbReference type="Proteomes" id="UP000001036">
    <property type="component" value="Chromosome"/>
</dbReference>
<reference evidence="3 4" key="1">
    <citation type="journal article" date="2008" name="J. Bacteriol.">
        <title>Insights into plant cell wall degradation from the genome sequence of the soil bacterium Cellvibrio japonicus.</title>
        <authorList>
            <person name="Deboy R.T."/>
            <person name="Mongodin E.F."/>
            <person name="Fouts D.E."/>
            <person name="Tailford L.E."/>
            <person name="Khouri H."/>
            <person name="Emerson J.B."/>
            <person name="Mohamoud Y."/>
            <person name="Watkins K."/>
            <person name="Henrissat B."/>
            <person name="Gilbert H.J."/>
            <person name="Nelson K.E."/>
        </authorList>
    </citation>
    <scope>NUCLEOTIDE SEQUENCE [LARGE SCALE GENOMIC DNA]</scope>
    <source>
        <strain evidence="3 4">Ueda107</strain>
    </source>
</reference>
<dbReference type="PROSITE" id="PS50943">
    <property type="entry name" value="HTH_CROC1"/>
    <property type="match status" value="1"/>
</dbReference>
<dbReference type="KEGG" id="cja:CJA_1691"/>
<dbReference type="AlphaFoldDB" id="B3PEW6"/>
<dbReference type="Gene3D" id="2.60.120.10">
    <property type="entry name" value="Jelly Rolls"/>
    <property type="match status" value="1"/>
</dbReference>
<gene>
    <name evidence="3" type="ordered locus">CJA_1691</name>
</gene>
<dbReference type="InterPro" id="IPR050807">
    <property type="entry name" value="TransReg_Diox_bact_type"/>
</dbReference>
<dbReference type="GO" id="GO:0003700">
    <property type="term" value="F:DNA-binding transcription factor activity"/>
    <property type="evidence" value="ECO:0007669"/>
    <property type="project" value="TreeGrafter"/>
</dbReference>
<dbReference type="HOGENOM" id="CLU_085376_1_4_6"/>
<evidence type="ECO:0000313" key="4">
    <source>
        <dbReference type="Proteomes" id="UP000001036"/>
    </source>
</evidence>
<accession>B3PEW6</accession>
<dbReference type="SUPFAM" id="SSF51182">
    <property type="entry name" value="RmlC-like cupins"/>
    <property type="match status" value="1"/>
</dbReference>
<evidence type="ECO:0000313" key="3">
    <source>
        <dbReference type="EMBL" id="ACE83785.1"/>
    </source>
</evidence>
<dbReference type="eggNOG" id="COG1396">
    <property type="taxonomic scope" value="Bacteria"/>
</dbReference>
<name>B3PEW6_CELJU</name>
<dbReference type="InterPro" id="IPR011051">
    <property type="entry name" value="RmlC_Cupin_sf"/>
</dbReference>
<dbReference type="PANTHER" id="PTHR46797">
    <property type="entry name" value="HTH-TYPE TRANSCRIPTIONAL REGULATOR"/>
    <property type="match status" value="1"/>
</dbReference>
<dbReference type="CDD" id="cd02209">
    <property type="entry name" value="cupin_XRE_C"/>
    <property type="match status" value="1"/>
</dbReference>
<organism evidence="3 4">
    <name type="scientific">Cellvibrio japonicus (strain Ueda107)</name>
    <name type="common">Pseudomonas fluorescens subsp. cellulosa</name>
    <dbReference type="NCBI Taxonomy" id="498211"/>
    <lineage>
        <taxon>Bacteria</taxon>
        <taxon>Pseudomonadati</taxon>
        <taxon>Pseudomonadota</taxon>
        <taxon>Gammaproteobacteria</taxon>
        <taxon>Cellvibrionales</taxon>
        <taxon>Cellvibrionaceae</taxon>
        <taxon>Cellvibrio</taxon>
    </lineage>
</organism>
<dbReference type="Pfam" id="PF01381">
    <property type="entry name" value="HTH_3"/>
    <property type="match status" value="1"/>
</dbReference>
<feature type="domain" description="HTH cro/C1-type" evidence="2">
    <location>
        <begin position="23"/>
        <end position="77"/>
    </location>
</feature>
<dbReference type="RefSeq" id="WP_012487314.1">
    <property type="nucleotide sequence ID" value="NC_010995.1"/>
</dbReference>
<evidence type="ECO:0000256" key="1">
    <source>
        <dbReference type="ARBA" id="ARBA00023125"/>
    </source>
</evidence>
<sequence length="201" mass="22063">MNEANDTVIPPSLDSHMDLGRKLKAIREAHNLSQRELAKRAGITNSSISMIEQGQVSPSVQSLERILTAFPLSLAEFFSPGGILPAPVLITRQLLELQQDNQVYGATIQHLVNGIDKPELDMQRIFLPPGTRSALAYARVGDVSAVLLDGYITLYCGEVIMSLQPGDGVYLRRGHFYRFGNTHTDTAQLVLCTLVDQFGAK</sequence>
<dbReference type="InterPro" id="IPR014710">
    <property type="entry name" value="RmlC-like_jellyroll"/>
</dbReference>